<feature type="transmembrane region" description="Helical" evidence="7">
    <location>
        <begin position="174"/>
        <end position="190"/>
    </location>
</feature>
<dbReference type="GO" id="GO:0009706">
    <property type="term" value="C:chloroplast inner membrane"/>
    <property type="evidence" value="ECO:0007669"/>
    <property type="project" value="UniProtKB-SubCell"/>
</dbReference>
<sequence>MSATATAAQHLSKTSPLLAPAIVAAYAAYRYKSELADGCQEIVGANKPFLSSSSVPCESNLLEWPTLSISRSSRFRSHQQLPCWSSKGKGLIMSRIGSGALYVSDRNLCMDSFQKNTMSHVLPAHSSMFGDMEGLLDTIPWSPAERRSITPPRAMHKNELFGFRYPVLAEKPEWWWRTLACVPYLIALQISDTGYFIQPFLEHYDVLGDLIYFVPGAITRLPVWFSMIYCYFAYIGIVKNKDVPHFFRFHLMMGMLLETGLQILWYTSNFFPLIHYNGMFGMHYWAGVGLAYIVILLQCVRCALAGGYAHLPLVSDAAYIHTLFNIGGYQRPF</sequence>
<keyword evidence="9" id="KW-1185">Reference proteome</keyword>
<comment type="subcellular location">
    <subcellularLocation>
        <location evidence="1">Plastid</location>
        <location evidence="1">Chloroplast inner membrane</location>
        <topology evidence="1">Multi-pass membrane protein</topology>
    </subcellularLocation>
    <subcellularLocation>
        <location evidence="7">Plastid</location>
        <location evidence="7">Chloroplast membrane</location>
        <topology evidence="7">Multi-pass membrane protein</topology>
    </subcellularLocation>
</comment>
<dbReference type="PANTHER" id="PTHR33510:SF12">
    <property type="entry name" value="PROTEIN TIC 20-IV, CHLOROPLASTIC"/>
    <property type="match status" value="1"/>
</dbReference>
<keyword evidence="5 7" id="KW-1133">Transmembrane helix</keyword>
<evidence type="ECO:0000256" key="2">
    <source>
        <dbReference type="ARBA" id="ARBA00009596"/>
    </source>
</evidence>
<evidence type="ECO:0000256" key="7">
    <source>
        <dbReference type="RuleBase" id="RU367003"/>
    </source>
</evidence>
<feature type="transmembrane region" description="Helical" evidence="7">
    <location>
        <begin position="210"/>
        <end position="234"/>
    </location>
</feature>
<keyword evidence="3 7" id="KW-0812">Transmembrane</keyword>
<dbReference type="Pfam" id="PF16166">
    <property type="entry name" value="TIC20"/>
    <property type="match status" value="1"/>
</dbReference>
<gene>
    <name evidence="8" type="ORF">POTOM_059585</name>
</gene>
<dbReference type="AlphaFoldDB" id="A0A8X7XTA2"/>
<accession>A0A8X7XTA2</accession>
<keyword evidence="7" id="KW-0150">Chloroplast</keyword>
<keyword evidence="4" id="KW-1001">Plastid inner membrane</keyword>
<feature type="transmembrane region" description="Helical" evidence="7">
    <location>
        <begin position="285"/>
        <end position="304"/>
    </location>
</feature>
<feature type="transmembrane region" description="Helical" evidence="7">
    <location>
        <begin position="246"/>
        <end position="265"/>
    </location>
</feature>
<keyword evidence="6 7" id="KW-0472">Membrane</keyword>
<evidence type="ECO:0000256" key="5">
    <source>
        <dbReference type="ARBA" id="ARBA00022989"/>
    </source>
</evidence>
<dbReference type="PANTHER" id="PTHR33510">
    <property type="entry name" value="PROTEIN TIC 20-II, CHLOROPLASTIC"/>
    <property type="match status" value="1"/>
</dbReference>
<evidence type="ECO:0000256" key="4">
    <source>
        <dbReference type="ARBA" id="ARBA00022780"/>
    </source>
</evidence>
<evidence type="ECO:0000256" key="6">
    <source>
        <dbReference type="ARBA" id="ARBA00023136"/>
    </source>
</evidence>
<evidence type="ECO:0000256" key="3">
    <source>
        <dbReference type="ARBA" id="ARBA00022692"/>
    </source>
</evidence>
<organism evidence="8 9">
    <name type="scientific">Populus tomentosa</name>
    <name type="common">Chinese white poplar</name>
    <dbReference type="NCBI Taxonomy" id="118781"/>
    <lineage>
        <taxon>Eukaryota</taxon>
        <taxon>Viridiplantae</taxon>
        <taxon>Streptophyta</taxon>
        <taxon>Embryophyta</taxon>
        <taxon>Tracheophyta</taxon>
        <taxon>Spermatophyta</taxon>
        <taxon>Magnoliopsida</taxon>
        <taxon>eudicotyledons</taxon>
        <taxon>Gunneridae</taxon>
        <taxon>Pentapetalae</taxon>
        <taxon>rosids</taxon>
        <taxon>fabids</taxon>
        <taxon>Malpighiales</taxon>
        <taxon>Salicaceae</taxon>
        <taxon>Saliceae</taxon>
        <taxon>Populus</taxon>
    </lineage>
</organism>
<protein>
    <recommendedName>
        <fullName evidence="7">Protein TIC 20</fullName>
    </recommendedName>
</protein>
<name>A0A8X7XTA2_POPTO</name>
<comment type="similarity">
    <text evidence="2 7">Belongs to the Tic20 family.</text>
</comment>
<reference evidence="8" key="1">
    <citation type="journal article" date="2020" name="bioRxiv">
        <title>Hybrid origin of Populus tomentosa Carr. identified through genome sequencing and phylogenomic analysis.</title>
        <authorList>
            <person name="An X."/>
            <person name="Gao K."/>
            <person name="Chen Z."/>
            <person name="Li J."/>
            <person name="Yang X."/>
            <person name="Yang X."/>
            <person name="Zhou J."/>
            <person name="Guo T."/>
            <person name="Zhao T."/>
            <person name="Huang S."/>
            <person name="Miao D."/>
            <person name="Khan W.U."/>
            <person name="Rao P."/>
            <person name="Ye M."/>
            <person name="Lei B."/>
            <person name="Liao W."/>
            <person name="Wang J."/>
            <person name="Ji L."/>
            <person name="Li Y."/>
            <person name="Guo B."/>
            <person name="Mustafa N.S."/>
            <person name="Li S."/>
            <person name="Yun Q."/>
            <person name="Keller S.R."/>
            <person name="Mao J."/>
            <person name="Zhang R."/>
            <person name="Strauss S.H."/>
        </authorList>
    </citation>
    <scope>NUCLEOTIDE SEQUENCE</scope>
    <source>
        <strain evidence="8">GM15</strain>
        <tissue evidence="8">Leaf</tissue>
    </source>
</reference>
<dbReference type="InterPro" id="IPR005691">
    <property type="entry name" value="Tic20"/>
</dbReference>
<keyword evidence="7" id="KW-0934">Plastid</keyword>
<dbReference type="EMBL" id="JAAWWB010000038">
    <property type="protein sequence ID" value="KAG6738046.1"/>
    <property type="molecule type" value="Genomic_DNA"/>
</dbReference>
<comment type="function">
    <text evidence="7">Involved in protein precursor import into chloroplasts.</text>
</comment>
<evidence type="ECO:0000313" key="8">
    <source>
        <dbReference type="EMBL" id="KAG6738046.1"/>
    </source>
</evidence>
<dbReference type="Proteomes" id="UP000886885">
    <property type="component" value="Chromosome 19D"/>
</dbReference>
<evidence type="ECO:0000256" key="1">
    <source>
        <dbReference type="ARBA" id="ARBA00004478"/>
    </source>
</evidence>
<evidence type="ECO:0000313" key="9">
    <source>
        <dbReference type="Proteomes" id="UP000886885"/>
    </source>
</evidence>
<dbReference type="OrthoDB" id="602284at2759"/>
<comment type="caution">
    <text evidence="8">The sequence shown here is derived from an EMBL/GenBank/DDBJ whole genome shotgun (WGS) entry which is preliminary data.</text>
</comment>
<proteinExistence type="inferred from homology"/>